<dbReference type="EMBL" id="CM046398">
    <property type="protein sequence ID" value="KAI8530480.1"/>
    <property type="molecule type" value="Genomic_DNA"/>
</dbReference>
<comment type="caution">
    <text evidence="1">The sequence shown here is derived from an EMBL/GenBank/DDBJ whole genome shotgun (WGS) entry which is preliminary data.</text>
</comment>
<reference evidence="1" key="1">
    <citation type="submission" date="2022-02" db="EMBL/GenBank/DDBJ databases">
        <title>Plant Genome Project.</title>
        <authorList>
            <person name="Zhang R.-G."/>
        </authorList>
    </citation>
    <scope>NUCLEOTIDE SEQUENCE</scope>
    <source>
        <strain evidence="1">AT1</strain>
    </source>
</reference>
<gene>
    <name evidence="1" type="ORF">RHMOL_Rhmol11G0062200</name>
</gene>
<keyword evidence="2" id="KW-1185">Reference proteome</keyword>
<evidence type="ECO:0000313" key="2">
    <source>
        <dbReference type="Proteomes" id="UP001062846"/>
    </source>
</evidence>
<protein>
    <submittedName>
        <fullName evidence="1">Uncharacterized protein</fullName>
    </submittedName>
</protein>
<proteinExistence type="predicted"/>
<evidence type="ECO:0000313" key="1">
    <source>
        <dbReference type="EMBL" id="KAI8530480.1"/>
    </source>
</evidence>
<sequence length="166" mass="17918">MLLLLVGSNAGGIAIYWGQNGNKGTLAQTCATGNYKYSNLGKKVYLTAAPQCPFPDAWIGGALQTGLFDYVWVQFYNNPPCQYVSGNVANLKDAWNQWTSIPATQIFLGLSAAPQAAGSGFIPVSDLITSIVFPAIQGSNKYGGVMLWSRYYDDQTSYSSSIKSYV</sequence>
<organism evidence="1 2">
    <name type="scientific">Rhododendron molle</name>
    <name type="common">Chinese azalea</name>
    <name type="synonym">Azalea mollis</name>
    <dbReference type="NCBI Taxonomy" id="49168"/>
    <lineage>
        <taxon>Eukaryota</taxon>
        <taxon>Viridiplantae</taxon>
        <taxon>Streptophyta</taxon>
        <taxon>Embryophyta</taxon>
        <taxon>Tracheophyta</taxon>
        <taxon>Spermatophyta</taxon>
        <taxon>Magnoliopsida</taxon>
        <taxon>eudicotyledons</taxon>
        <taxon>Gunneridae</taxon>
        <taxon>Pentapetalae</taxon>
        <taxon>asterids</taxon>
        <taxon>Ericales</taxon>
        <taxon>Ericaceae</taxon>
        <taxon>Ericoideae</taxon>
        <taxon>Rhodoreae</taxon>
        <taxon>Rhododendron</taxon>
    </lineage>
</organism>
<accession>A0ACC0LPB6</accession>
<name>A0ACC0LPB6_RHOML</name>
<dbReference type="Proteomes" id="UP001062846">
    <property type="component" value="Chromosome 11"/>
</dbReference>